<dbReference type="Gene3D" id="2.40.240.20">
    <property type="entry name" value="Hypothetical PUA domain-like, domain 1"/>
    <property type="match status" value="1"/>
</dbReference>
<evidence type="ECO:0000313" key="4">
    <source>
        <dbReference type="EMBL" id="VTR22501.1"/>
    </source>
</evidence>
<dbReference type="FunFam" id="2.40.240.20:FF:000001">
    <property type="entry name" value="Ribosomal RNA small subunit methyltransferase E"/>
    <property type="match status" value="1"/>
</dbReference>
<evidence type="ECO:0000256" key="1">
    <source>
        <dbReference type="ARBA" id="ARBA00013673"/>
    </source>
</evidence>
<name>A0A4U9U1L6_SERFO</name>
<reference evidence="4" key="1">
    <citation type="submission" date="2019-05" db="EMBL/GenBank/DDBJ databases">
        <authorList>
            <consortium name="Pathogen Informatics"/>
        </authorList>
    </citation>
    <scope>NUCLEOTIDE SEQUENCE [LARGE SCALE GENOMIC DNA]</scope>
    <source>
        <strain evidence="4">NCTC12965</strain>
    </source>
</reference>
<evidence type="ECO:0000256" key="2">
    <source>
        <dbReference type="ARBA" id="ARBA00033196"/>
    </source>
</evidence>
<dbReference type="InterPro" id="IPR006700">
    <property type="entry name" value="RsmE"/>
</dbReference>
<dbReference type="SUPFAM" id="SSF88697">
    <property type="entry name" value="PUA domain-like"/>
    <property type="match status" value="1"/>
</dbReference>
<gene>
    <name evidence="4" type="primary">rsmE_2</name>
    <name evidence="4" type="ORF">NCTC12965_01529</name>
</gene>
<keyword evidence="4" id="KW-0808">Transferase</keyword>
<dbReference type="PANTHER" id="PTHR30027">
    <property type="entry name" value="RIBOSOMAL RNA SMALL SUBUNIT METHYLTRANSFERASE E"/>
    <property type="match status" value="1"/>
</dbReference>
<sequence length="117" mass="13104">MRKPRIYHPEPLSASAEIALSEDAANHVGRVLRMSAGQALQLFDGSNQVFEAEITRVDKKNVLVQINAGQLEDRESPLNLHLGQVISRGEKMEFTIQKSIELGGERDHSAIFRALRR</sequence>
<protein>
    <recommendedName>
        <fullName evidence="1">Ribosomal RNA small subunit methyltransferase E</fullName>
    </recommendedName>
    <alternativeName>
        <fullName evidence="2">16S rRNA m3U1498 methyltransferase</fullName>
    </alternativeName>
</protein>
<keyword evidence="4" id="KW-0489">Methyltransferase</keyword>
<dbReference type="InterPro" id="IPR015947">
    <property type="entry name" value="PUA-like_sf"/>
</dbReference>
<dbReference type="NCBIfam" id="TIGR00046">
    <property type="entry name" value="RsmE family RNA methyltransferase"/>
    <property type="match status" value="1"/>
</dbReference>
<organism evidence="4">
    <name type="scientific">Serratia fonticola</name>
    <dbReference type="NCBI Taxonomy" id="47917"/>
    <lineage>
        <taxon>Bacteria</taxon>
        <taxon>Pseudomonadati</taxon>
        <taxon>Pseudomonadota</taxon>
        <taxon>Gammaproteobacteria</taxon>
        <taxon>Enterobacterales</taxon>
        <taxon>Yersiniaceae</taxon>
        <taxon>Serratia</taxon>
    </lineage>
</organism>
<dbReference type="EMBL" id="CABEEZ010000028">
    <property type="protein sequence ID" value="VTR22501.1"/>
    <property type="molecule type" value="Genomic_DNA"/>
</dbReference>
<dbReference type="InterPro" id="IPR046887">
    <property type="entry name" value="RsmE_PUA-like"/>
</dbReference>
<dbReference type="GO" id="GO:0070475">
    <property type="term" value="P:rRNA base methylation"/>
    <property type="evidence" value="ECO:0007669"/>
    <property type="project" value="TreeGrafter"/>
</dbReference>
<proteinExistence type="predicted"/>
<dbReference type="GO" id="GO:0005737">
    <property type="term" value="C:cytoplasm"/>
    <property type="evidence" value="ECO:0007669"/>
    <property type="project" value="UniProtKB-SubCell"/>
</dbReference>
<feature type="domain" description="Ribosomal RNA small subunit methyltransferase E PUA-like" evidence="3">
    <location>
        <begin position="20"/>
        <end position="66"/>
    </location>
</feature>
<accession>A0A4U9U1L6</accession>
<dbReference type="Pfam" id="PF20260">
    <property type="entry name" value="PUA_4"/>
    <property type="match status" value="1"/>
</dbReference>
<dbReference type="GO" id="GO:0070042">
    <property type="term" value="F:rRNA (uridine-N3-)-methyltransferase activity"/>
    <property type="evidence" value="ECO:0007669"/>
    <property type="project" value="TreeGrafter"/>
</dbReference>
<dbReference type="PANTHER" id="PTHR30027:SF3">
    <property type="entry name" value="16S RRNA (URACIL(1498)-N(3))-METHYLTRANSFERASE"/>
    <property type="match status" value="1"/>
</dbReference>
<dbReference type="AlphaFoldDB" id="A0A4U9U1L6"/>
<evidence type="ECO:0000259" key="3">
    <source>
        <dbReference type="Pfam" id="PF20260"/>
    </source>
</evidence>